<dbReference type="PANTHER" id="PTHR24559">
    <property type="entry name" value="TRANSPOSON TY3-I GAG-POL POLYPROTEIN"/>
    <property type="match status" value="1"/>
</dbReference>
<accession>A0A371GN09</accession>
<dbReference type="Pfam" id="PF00078">
    <property type="entry name" value="RVT_1"/>
    <property type="match status" value="1"/>
</dbReference>
<protein>
    <submittedName>
        <fullName evidence="2">Retrovirus-related Pol polyprotein from transposon 17.6</fullName>
    </submittedName>
</protein>
<dbReference type="InterPro" id="IPR053134">
    <property type="entry name" value="RNA-dir_DNA_polymerase"/>
</dbReference>
<dbReference type="PANTHER" id="PTHR24559:SF437">
    <property type="entry name" value="RNA-DIRECTED DNA POLYMERASE HOMOLOG"/>
    <property type="match status" value="1"/>
</dbReference>
<sequence>MQFRLTNAPSTFVALMNDVLRCLIGWYVVVYFDDILVYSMCVNDHVKHVRQVLQLLKNKSLYMNLEKCTFYTQEVIFLGFVVGSTREGMKSMERDIELMETEGGRFASISITPCNTNLGDKEGSQKDMTQTIGYDFQRPLTRVRLKRLEAEVLKNMNLFRGQGASK</sequence>
<dbReference type="Gene3D" id="3.30.70.270">
    <property type="match status" value="1"/>
</dbReference>
<keyword evidence="3" id="KW-1185">Reference proteome</keyword>
<organism evidence="2 3">
    <name type="scientific">Mucuna pruriens</name>
    <name type="common">Velvet bean</name>
    <name type="synonym">Dolichos pruriens</name>
    <dbReference type="NCBI Taxonomy" id="157652"/>
    <lineage>
        <taxon>Eukaryota</taxon>
        <taxon>Viridiplantae</taxon>
        <taxon>Streptophyta</taxon>
        <taxon>Embryophyta</taxon>
        <taxon>Tracheophyta</taxon>
        <taxon>Spermatophyta</taxon>
        <taxon>Magnoliopsida</taxon>
        <taxon>eudicotyledons</taxon>
        <taxon>Gunneridae</taxon>
        <taxon>Pentapetalae</taxon>
        <taxon>rosids</taxon>
        <taxon>fabids</taxon>
        <taxon>Fabales</taxon>
        <taxon>Fabaceae</taxon>
        <taxon>Papilionoideae</taxon>
        <taxon>50 kb inversion clade</taxon>
        <taxon>NPAAA clade</taxon>
        <taxon>indigoferoid/millettioid clade</taxon>
        <taxon>Phaseoleae</taxon>
        <taxon>Mucuna</taxon>
    </lineage>
</organism>
<dbReference type="OrthoDB" id="1833471at2759"/>
<gene>
    <name evidence="2" type="primary">pol</name>
    <name evidence="2" type="ORF">CR513_26240</name>
</gene>
<evidence type="ECO:0000259" key="1">
    <source>
        <dbReference type="PROSITE" id="PS50878"/>
    </source>
</evidence>
<evidence type="ECO:0000313" key="3">
    <source>
        <dbReference type="Proteomes" id="UP000257109"/>
    </source>
</evidence>
<dbReference type="InterPro" id="IPR043502">
    <property type="entry name" value="DNA/RNA_pol_sf"/>
</dbReference>
<dbReference type="PROSITE" id="PS50878">
    <property type="entry name" value="RT_POL"/>
    <property type="match status" value="1"/>
</dbReference>
<feature type="non-terminal residue" evidence="2">
    <location>
        <position position="166"/>
    </location>
</feature>
<proteinExistence type="predicted"/>
<dbReference type="AlphaFoldDB" id="A0A371GN09"/>
<reference evidence="2" key="1">
    <citation type="submission" date="2018-05" db="EMBL/GenBank/DDBJ databases">
        <title>Draft genome of Mucuna pruriens seed.</title>
        <authorList>
            <person name="Nnadi N.E."/>
            <person name="Vos R."/>
            <person name="Hasami M.H."/>
            <person name="Devisetty U.K."/>
            <person name="Aguiy J.C."/>
        </authorList>
    </citation>
    <scope>NUCLEOTIDE SEQUENCE [LARGE SCALE GENOMIC DNA]</scope>
    <source>
        <strain evidence="2">JCA_2017</strain>
    </source>
</reference>
<dbReference type="SUPFAM" id="SSF56672">
    <property type="entry name" value="DNA/RNA polymerases"/>
    <property type="match status" value="1"/>
</dbReference>
<dbReference type="Proteomes" id="UP000257109">
    <property type="component" value="Unassembled WGS sequence"/>
</dbReference>
<feature type="non-terminal residue" evidence="2">
    <location>
        <position position="1"/>
    </location>
</feature>
<dbReference type="InterPro" id="IPR043128">
    <property type="entry name" value="Rev_trsase/Diguanyl_cyclase"/>
</dbReference>
<dbReference type="EMBL" id="QJKJ01005045">
    <property type="protein sequence ID" value="RDX91733.1"/>
    <property type="molecule type" value="Genomic_DNA"/>
</dbReference>
<evidence type="ECO:0000313" key="2">
    <source>
        <dbReference type="EMBL" id="RDX91733.1"/>
    </source>
</evidence>
<dbReference type="CDD" id="cd01647">
    <property type="entry name" value="RT_LTR"/>
    <property type="match status" value="1"/>
</dbReference>
<name>A0A371GN09_MUCPR</name>
<dbReference type="InterPro" id="IPR000477">
    <property type="entry name" value="RT_dom"/>
</dbReference>
<comment type="caution">
    <text evidence="2">The sequence shown here is derived from an EMBL/GenBank/DDBJ whole genome shotgun (WGS) entry which is preliminary data.</text>
</comment>
<feature type="domain" description="Reverse transcriptase" evidence="1">
    <location>
        <begin position="1"/>
        <end position="82"/>
    </location>
</feature>
<dbReference type="FunFam" id="3.30.70.270:FF:000003">
    <property type="entry name" value="Transposon Ty3-G Gag-Pol polyprotein"/>
    <property type="match status" value="1"/>
</dbReference>